<dbReference type="AlphaFoldDB" id="A0A2S2E1U3"/>
<evidence type="ECO:0008006" key="3">
    <source>
        <dbReference type="Google" id="ProtNLM"/>
    </source>
</evidence>
<evidence type="ECO:0000313" key="2">
    <source>
        <dbReference type="Proteomes" id="UP000245728"/>
    </source>
</evidence>
<dbReference type="RefSeq" id="WP_109338672.1">
    <property type="nucleotide sequence ID" value="NZ_CP029347.1"/>
</dbReference>
<keyword evidence="2" id="KW-1185">Reference proteome</keyword>
<evidence type="ECO:0000313" key="1">
    <source>
        <dbReference type="EMBL" id="AWL10997.1"/>
    </source>
</evidence>
<dbReference type="Proteomes" id="UP000245728">
    <property type="component" value="Chromosome"/>
</dbReference>
<reference evidence="1 2" key="1">
    <citation type="submission" date="2018-05" db="EMBL/GenBank/DDBJ databases">
        <title>Salinimonas sp. HMF8227 Genome sequencing and assembly.</title>
        <authorList>
            <person name="Kang H."/>
            <person name="Kang J."/>
            <person name="Cha I."/>
            <person name="Kim H."/>
            <person name="Joh K."/>
        </authorList>
    </citation>
    <scope>NUCLEOTIDE SEQUENCE [LARGE SCALE GENOMIC DNA]</scope>
    <source>
        <strain evidence="1 2">HMF8227</strain>
    </source>
</reference>
<gene>
    <name evidence="1" type="ORF">HMF8227_00501</name>
</gene>
<name>A0A2S2E1U3_9ALTE</name>
<organism evidence="1 2">
    <name type="scientific">Saliniradius amylolyticus</name>
    <dbReference type="NCBI Taxonomy" id="2183582"/>
    <lineage>
        <taxon>Bacteria</taxon>
        <taxon>Pseudomonadati</taxon>
        <taxon>Pseudomonadota</taxon>
        <taxon>Gammaproteobacteria</taxon>
        <taxon>Alteromonadales</taxon>
        <taxon>Alteromonadaceae</taxon>
        <taxon>Saliniradius</taxon>
    </lineage>
</organism>
<dbReference type="OrthoDB" id="9554317at2"/>
<proteinExistence type="predicted"/>
<dbReference type="KEGG" id="salh:HMF8227_00501"/>
<sequence length="281" mass="32441">MPKIPYWLTINSDFEEKLSDSECFSYFETNSVSNGDSPLVEHGKRFVEMLYNMGCPTHDKIWIFVKEPLDNKLSHHVGTLFALLSRVKSDNALSEHGTVSLDGSGAFIDRQPPHPDIKDNVYTVRPFVPGEADATFLLARNIVERSLFNDYFHQFSYLKELRCTDPFLGYLGLWSFIEIEWADDPKKTDMNKSLKSLLEGAFHNQPENKRKFNKRLKYISSQVGESVGEYSIRNLLAHGKCRKVSSDWNEEMNIEFHAIHDDLFKIVLAGIEKKIRDNIRD</sequence>
<accession>A0A2S2E1U3</accession>
<protein>
    <recommendedName>
        <fullName evidence="3">Apea-like HEPN domain-containing protein</fullName>
    </recommendedName>
</protein>
<dbReference type="EMBL" id="CP029347">
    <property type="protein sequence ID" value="AWL10997.1"/>
    <property type="molecule type" value="Genomic_DNA"/>
</dbReference>